<feature type="region of interest" description="Disordered" evidence="1">
    <location>
        <begin position="269"/>
        <end position="297"/>
    </location>
</feature>
<feature type="region of interest" description="Disordered" evidence="1">
    <location>
        <begin position="1766"/>
        <end position="1800"/>
    </location>
</feature>
<feature type="compositionally biased region" description="Polar residues" evidence="1">
    <location>
        <begin position="269"/>
        <end position="282"/>
    </location>
</feature>
<protein>
    <recommendedName>
        <fullName evidence="4">A-kinase anchor protein 11</fullName>
    </recommendedName>
</protein>
<comment type="caution">
    <text evidence="2">The sequence shown here is derived from an EMBL/GenBank/DDBJ whole genome shotgun (WGS) entry which is preliminary data.</text>
</comment>
<dbReference type="GO" id="GO:0005737">
    <property type="term" value="C:cytoplasm"/>
    <property type="evidence" value="ECO:0007669"/>
    <property type="project" value="TreeGrafter"/>
</dbReference>
<dbReference type="PANTHER" id="PTHR10226:SF3">
    <property type="entry name" value="A-KINASE ANCHOR PROTEIN 11"/>
    <property type="match status" value="1"/>
</dbReference>
<dbReference type="EMBL" id="JAERUA010000021">
    <property type="protein sequence ID" value="KAI1885056.1"/>
    <property type="molecule type" value="Genomic_DNA"/>
</dbReference>
<organism evidence="2 3">
    <name type="scientific">Albula goreensis</name>
    <dbReference type="NCBI Taxonomy" id="1534307"/>
    <lineage>
        <taxon>Eukaryota</taxon>
        <taxon>Metazoa</taxon>
        <taxon>Chordata</taxon>
        <taxon>Craniata</taxon>
        <taxon>Vertebrata</taxon>
        <taxon>Euteleostomi</taxon>
        <taxon>Actinopterygii</taxon>
        <taxon>Neopterygii</taxon>
        <taxon>Teleostei</taxon>
        <taxon>Albuliformes</taxon>
        <taxon>Albulidae</taxon>
        <taxon>Albula</taxon>
    </lineage>
</organism>
<name>A0A8T3CKS7_9TELE</name>
<reference evidence="2" key="1">
    <citation type="submission" date="2021-01" db="EMBL/GenBank/DDBJ databases">
        <authorList>
            <person name="Zahm M."/>
            <person name="Roques C."/>
            <person name="Cabau C."/>
            <person name="Klopp C."/>
            <person name="Donnadieu C."/>
            <person name="Jouanno E."/>
            <person name="Lampietro C."/>
            <person name="Louis A."/>
            <person name="Herpin A."/>
            <person name="Echchiki A."/>
            <person name="Berthelot C."/>
            <person name="Parey E."/>
            <person name="Roest-Crollius H."/>
            <person name="Braasch I."/>
            <person name="Postlethwait J."/>
            <person name="Bobe J."/>
            <person name="Montfort J."/>
            <person name="Bouchez O."/>
            <person name="Begum T."/>
            <person name="Mejri S."/>
            <person name="Adams A."/>
            <person name="Chen W.-J."/>
            <person name="Guiguen Y."/>
        </authorList>
    </citation>
    <scope>NUCLEOTIDE SEQUENCE</scope>
    <source>
        <tissue evidence="2">Blood</tissue>
    </source>
</reference>
<dbReference type="Proteomes" id="UP000829720">
    <property type="component" value="Unassembled WGS sequence"/>
</dbReference>
<dbReference type="GO" id="GO:0051018">
    <property type="term" value="F:protein kinase A binding"/>
    <property type="evidence" value="ECO:0007669"/>
    <property type="project" value="TreeGrafter"/>
</dbReference>
<evidence type="ECO:0000256" key="1">
    <source>
        <dbReference type="SAM" id="MobiDB-lite"/>
    </source>
</evidence>
<proteinExistence type="predicted"/>
<evidence type="ECO:0008006" key="4">
    <source>
        <dbReference type="Google" id="ProtNLM"/>
    </source>
</evidence>
<feature type="compositionally biased region" description="Basic and acidic residues" evidence="1">
    <location>
        <begin position="1779"/>
        <end position="1800"/>
    </location>
</feature>
<feature type="region of interest" description="Disordered" evidence="1">
    <location>
        <begin position="1052"/>
        <end position="1136"/>
    </location>
</feature>
<evidence type="ECO:0000313" key="2">
    <source>
        <dbReference type="EMBL" id="KAI1885056.1"/>
    </source>
</evidence>
<feature type="region of interest" description="Disordered" evidence="1">
    <location>
        <begin position="1695"/>
        <end position="1718"/>
    </location>
</feature>
<dbReference type="InterPro" id="IPR008382">
    <property type="entry name" value="SPHK1-interactor_AKAP_110"/>
</dbReference>
<accession>A0A8T3CKS7</accession>
<sequence length="1901" mass="209305">MDACARIRGIPLKSRTSIRKETIQDSSAASLKNLVKSRKELCNVVLELPFRDSLCQTEIHFVCLPSHLNGDSFTQQAQSGGPGELMELLRSLHVHSLKDEEVLLLKDSKNLLERKDNSSQTTWLKTICILRHSHTAQTSVSKHLSLLARYAAGMRFTVELQSVHRGTPDTCQAEDDDTNQSVSSIEDDFVTAFEHLEDDETTDYPSSGHYNKRNQRDVASQTVPSRRKDKSGSRVIIRSLSKKASAKKASPPEVSVTLQSSVAVCPSGPGSQWSVYKPSSPQKGRLTSTSLTESDESNCSSPSPIIFLDEVGYQKSLKAKLDIPKIPILKDGVEDSDSEVSEFFDSFDQFDDLDQAVECTFKLLKEPTPTGQPQKKKLSESRGSKYVSRGSSAKAMNLQRFDHPTLPANIRKPTPVKPGVNATHSDVPDSPRQVRASSEESGPLFSPVRSSAFSPLGEGSTLEYFWKADGDSSELRKPQELCALYKTYSDFANSMSKEILASVCGYSSPVDMNINKNLSCVCHKEFKNVSGYLMKLSDMQDTVTISMSQKPQTLTDGIQKFATDLVDMSLGSAFRDLQRGVSSCTTTLCHLAARLTSSVFQMAFHEIGMRRAYVLKERAVNGLASFLVRDAMSEALKEFRFVRKQIFNNTVARFAADLAEELVFEGIMEVCQFSHPSTPSTSSDWSFEQEEEVVSSYASDLSESVLQEAFIELSQADVTFTTQAAISVSLDNIQYVSAEDSALTTMTCDATTSYFGSPCTAEAGSASENQCTMRKALYCMSGIASCVPVPAAGQSIAQFQNPADICQFKSSISHTSQTSPKKSNSSELGLLTTSALDKSTATQTDLLPAVAQGYGTYGEMSSLDAASSFANDETNSEASSSRKNNFQNFSGNMVDLIVSEAYDLMATSKVKKTVEECADYLSKKIGGCIPSSGQTDAQNPLSDNLTEKATTHTAVKRHSDTTATTAEGVLSDRIGKRDQRSLLENNSYSMFHKHSSLSEDKLKDSVCQSRESVLDQSSLFSLQPSFDRDTGETDFRNVCHFREAVQETHPLSIKGTLEVPGLESGGLSSTGRKRNGTPGTPPSTPHQRPSLVSQEKEIKQFSKKLKGKLAKEFSPATPPPTPQYQPNPCLPEAGNDSEKKDFMLKLMRSLSEEACSNEDEEDKRNDCSQSGKQAGDCHLEQNLSMETGHKIMQKGAFRYAERLAYHIVSMATEMDTLTSEKERKSSDKENEANVPVRSAQFSEDTLNSLWTYAGEIAGEVINDVKKMMISTRCGHKVWRGGRDESNECHSHTDHRECRCNNIGDQSSSDLVTSVLSLQSTGASGMSSKFPSCESVTDEYAGYLIRVLKKEGGSRELILDQYASRLAYRSIKSGLAQAARRIKQKSNLRLHSFKRLHHDGTNEIWRRLALEKPSVNGSNVSDADQCACQKTKNLSSAEYMELVNFAESLAYNITCDVTRKLRLSSVRLPKSLTDSCLYKKSKQEDGPEKLIRTSCSCSFLPYTEKHKQYHSTGSLNDGGNYSDGVMQVIERYARKIVDDTLEVTLATAGHPAVEGRMRMDQHMYAEKLPKVALGSSLAEKVCRYCATREGPFCSGQHLRDIHKKRRRDYEAHTDSCCSRARACGLEIPKIHINLDKRAAFAEEVVSSAIEKAKRELSSTSLNADSGIGHDGASFAESLTTEIMASAMSNVCQAINISPPGRERTNTSESTVSQRLSLSGGDDSIGSWSNLSFEDEHLDETSSFLHLSDSNGNSSSWSSLGLEGEVCEDPLSISPSDSNGTEEKEMEVKEELDGPSRGETRPQAKERGLLVVTTDLGEQALDPQVRVVLQWIAASQSNLPMMQLCQPNDGELQLLPAVLQKVKEKEWRVGELLQALLRYCEELEPVAERCCGQPFFHWLLEHA</sequence>
<gene>
    <name evidence="2" type="ORF">AGOR_G00216250</name>
</gene>
<feature type="region of interest" description="Disordered" evidence="1">
    <location>
        <begin position="199"/>
        <end position="253"/>
    </location>
</feature>
<dbReference type="PANTHER" id="PTHR10226">
    <property type="entry name" value="A KINASE ANCHOR PROTEIN"/>
    <property type="match status" value="1"/>
</dbReference>
<keyword evidence="3" id="KW-1185">Reference proteome</keyword>
<feature type="region of interest" description="Disordered" evidence="1">
    <location>
        <begin position="1153"/>
        <end position="1174"/>
    </location>
</feature>
<evidence type="ECO:0000313" key="3">
    <source>
        <dbReference type="Proteomes" id="UP000829720"/>
    </source>
</evidence>
<dbReference type="GO" id="GO:0008104">
    <property type="term" value="P:intracellular protein localization"/>
    <property type="evidence" value="ECO:0007669"/>
    <property type="project" value="TreeGrafter"/>
</dbReference>
<feature type="compositionally biased region" description="Pro residues" evidence="1">
    <location>
        <begin position="1116"/>
        <end position="1129"/>
    </location>
</feature>
<feature type="region of interest" description="Disordered" evidence="1">
    <location>
        <begin position="365"/>
        <end position="445"/>
    </location>
</feature>
<dbReference type="OrthoDB" id="9943913at2759"/>